<proteinExistence type="predicted"/>
<evidence type="ECO:0000256" key="1">
    <source>
        <dbReference type="SAM" id="MobiDB-lite"/>
    </source>
</evidence>
<dbReference type="GO" id="GO:0004672">
    <property type="term" value="F:protein kinase activity"/>
    <property type="evidence" value="ECO:0007669"/>
    <property type="project" value="InterPro"/>
</dbReference>
<dbReference type="AlphaFoldDB" id="A0AAD2JVN3"/>
<name>A0AAD2JVN3_9AGAR</name>
<protein>
    <recommendedName>
        <fullName evidence="2">Protein kinase domain-containing protein</fullName>
    </recommendedName>
</protein>
<dbReference type="InterPro" id="IPR000719">
    <property type="entry name" value="Prot_kinase_dom"/>
</dbReference>
<reference evidence="3" key="1">
    <citation type="submission" date="2023-11" db="EMBL/GenBank/DDBJ databases">
        <authorList>
            <person name="De Vega J J."/>
            <person name="De Vega J J."/>
        </authorList>
    </citation>
    <scope>NUCLEOTIDE SEQUENCE</scope>
</reference>
<dbReference type="GO" id="GO:0005524">
    <property type="term" value="F:ATP binding"/>
    <property type="evidence" value="ECO:0007669"/>
    <property type="project" value="InterPro"/>
</dbReference>
<gene>
    <name evidence="3" type="ORF">MYCIT1_LOCUS4511</name>
</gene>
<feature type="domain" description="Protein kinase" evidence="2">
    <location>
        <begin position="1"/>
        <end position="345"/>
    </location>
</feature>
<evidence type="ECO:0000313" key="4">
    <source>
        <dbReference type="Proteomes" id="UP001295794"/>
    </source>
</evidence>
<accession>A0AAD2JVN3</accession>
<evidence type="ECO:0000313" key="3">
    <source>
        <dbReference type="EMBL" id="CAK5264387.1"/>
    </source>
</evidence>
<dbReference type="SMART" id="SM00220">
    <property type="entry name" value="S_TKc"/>
    <property type="match status" value="1"/>
</dbReference>
<dbReference type="Proteomes" id="UP001295794">
    <property type="component" value="Unassembled WGS sequence"/>
</dbReference>
<dbReference type="PROSITE" id="PS50011">
    <property type="entry name" value="PROTEIN_KINASE_DOM"/>
    <property type="match status" value="1"/>
</dbReference>
<sequence length="396" mass="46172">MPQKSELSEYEIRWDWYWIERYHFFHSRGYRLRPRFHPDHVPTKVDLRVNWRDDSRARHLRAQIMDAVQISTGKAVMLKWTSRARHPYEVQIASLFSSPELQKNPQNHCVPIFEIFPDPLDDDKDIVVMARMVVFCDAPWRTIGEVVDCFRQLFEGMQFMHENFVAHRDCALLNFVVDPSKLYPQGFHPVAHWMSPTMERGAVTIGRAKCWPSYYIIDFGLSRRYKLDDGPPLEPVRRGADQTPPEHAGSSPEPCNPFPTDIYYLGNMIREDFMKYSHAAPERFDCPSSLRFMLPLIQDMTRAEPELRPTIGEVVECFRSLCSSLTRWHLLRPPSSLNVFEHAYYSVVQAKKLITRAPALPPAALDPPIRPRFVLDDRLREFFTASRTVDSCNSSI</sequence>
<dbReference type="EMBL" id="CAVNYO010000054">
    <property type="protein sequence ID" value="CAK5264387.1"/>
    <property type="molecule type" value="Genomic_DNA"/>
</dbReference>
<evidence type="ECO:0000259" key="2">
    <source>
        <dbReference type="PROSITE" id="PS50011"/>
    </source>
</evidence>
<feature type="region of interest" description="Disordered" evidence="1">
    <location>
        <begin position="232"/>
        <end position="255"/>
    </location>
</feature>
<comment type="caution">
    <text evidence="3">The sequence shown here is derived from an EMBL/GenBank/DDBJ whole genome shotgun (WGS) entry which is preliminary data.</text>
</comment>
<dbReference type="InterPro" id="IPR011009">
    <property type="entry name" value="Kinase-like_dom_sf"/>
</dbReference>
<dbReference type="SUPFAM" id="SSF56112">
    <property type="entry name" value="Protein kinase-like (PK-like)"/>
    <property type="match status" value="1"/>
</dbReference>
<organism evidence="3 4">
    <name type="scientific">Mycena citricolor</name>
    <dbReference type="NCBI Taxonomy" id="2018698"/>
    <lineage>
        <taxon>Eukaryota</taxon>
        <taxon>Fungi</taxon>
        <taxon>Dikarya</taxon>
        <taxon>Basidiomycota</taxon>
        <taxon>Agaricomycotina</taxon>
        <taxon>Agaricomycetes</taxon>
        <taxon>Agaricomycetidae</taxon>
        <taxon>Agaricales</taxon>
        <taxon>Marasmiineae</taxon>
        <taxon>Mycenaceae</taxon>
        <taxon>Mycena</taxon>
    </lineage>
</organism>
<keyword evidence="4" id="KW-1185">Reference proteome</keyword>
<dbReference type="Gene3D" id="1.10.510.10">
    <property type="entry name" value="Transferase(Phosphotransferase) domain 1"/>
    <property type="match status" value="1"/>
</dbReference>